<dbReference type="SMART" id="SM00717">
    <property type="entry name" value="SANT"/>
    <property type="match status" value="2"/>
</dbReference>
<dbReference type="InterPro" id="IPR017930">
    <property type="entry name" value="Myb_dom"/>
</dbReference>
<evidence type="ECO:0000256" key="1">
    <source>
        <dbReference type="ARBA" id="ARBA00004123"/>
    </source>
</evidence>
<dbReference type="Gene3D" id="1.10.10.60">
    <property type="entry name" value="Homeodomain-like"/>
    <property type="match status" value="2"/>
</dbReference>
<dbReference type="GO" id="GO:0003677">
    <property type="term" value="F:DNA binding"/>
    <property type="evidence" value="ECO:0007669"/>
    <property type="project" value="UniProtKB-KW"/>
</dbReference>
<dbReference type="PROSITE" id="PS51294">
    <property type="entry name" value="HTH_MYB"/>
    <property type="match status" value="2"/>
</dbReference>
<dbReference type="PROSITE" id="PS50090">
    <property type="entry name" value="MYB_LIKE"/>
    <property type="match status" value="2"/>
</dbReference>
<dbReference type="SUPFAM" id="SSF46689">
    <property type="entry name" value="Homeodomain-like"/>
    <property type="match status" value="1"/>
</dbReference>
<feature type="domain" description="HTH myb-type" evidence="6">
    <location>
        <begin position="9"/>
        <end position="61"/>
    </location>
</feature>
<feature type="domain" description="Myb-like" evidence="5">
    <location>
        <begin position="9"/>
        <end position="61"/>
    </location>
</feature>
<dbReference type="EMBL" id="JRKL02000171">
    <property type="protein sequence ID" value="KAF3974245.1"/>
    <property type="molecule type" value="Genomic_DNA"/>
</dbReference>
<comment type="caution">
    <text evidence="7">The sequence shown here is derived from an EMBL/GenBank/DDBJ whole genome shotgun (WGS) entry which is preliminary data.</text>
</comment>
<keyword evidence="8" id="KW-1185">Reference proteome</keyword>
<dbReference type="Pfam" id="PF00249">
    <property type="entry name" value="Myb_DNA-binding"/>
    <property type="match status" value="2"/>
</dbReference>
<dbReference type="FunFam" id="1.10.10.60:FF:000001">
    <property type="entry name" value="MYB-related transcription factor"/>
    <property type="match status" value="1"/>
</dbReference>
<accession>A0A8J4VX40</accession>
<dbReference type="InterPro" id="IPR009057">
    <property type="entry name" value="Homeodomain-like_sf"/>
</dbReference>
<dbReference type="Proteomes" id="UP000737018">
    <property type="component" value="Unassembled WGS sequence"/>
</dbReference>
<gene>
    <name evidence="7" type="ORF">CMV_002395</name>
</gene>
<protein>
    <submittedName>
        <fullName evidence="7">Uncharacterized protein</fullName>
    </submittedName>
</protein>
<dbReference type="CDD" id="cd00167">
    <property type="entry name" value="SANT"/>
    <property type="match status" value="2"/>
</dbReference>
<keyword evidence="4" id="KW-0539">Nucleus</keyword>
<dbReference type="InterPro" id="IPR001005">
    <property type="entry name" value="SANT/Myb"/>
</dbReference>
<evidence type="ECO:0000259" key="6">
    <source>
        <dbReference type="PROSITE" id="PS51294"/>
    </source>
</evidence>
<evidence type="ECO:0000256" key="4">
    <source>
        <dbReference type="ARBA" id="ARBA00023242"/>
    </source>
</evidence>
<organism evidence="7 8">
    <name type="scientific">Castanea mollissima</name>
    <name type="common">Chinese chestnut</name>
    <dbReference type="NCBI Taxonomy" id="60419"/>
    <lineage>
        <taxon>Eukaryota</taxon>
        <taxon>Viridiplantae</taxon>
        <taxon>Streptophyta</taxon>
        <taxon>Embryophyta</taxon>
        <taxon>Tracheophyta</taxon>
        <taxon>Spermatophyta</taxon>
        <taxon>Magnoliopsida</taxon>
        <taxon>eudicotyledons</taxon>
        <taxon>Gunneridae</taxon>
        <taxon>Pentapetalae</taxon>
        <taxon>rosids</taxon>
        <taxon>fabids</taxon>
        <taxon>Fagales</taxon>
        <taxon>Fagaceae</taxon>
        <taxon>Castanea</taxon>
    </lineage>
</organism>
<dbReference type="AlphaFoldDB" id="A0A8J4VX40"/>
<evidence type="ECO:0000313" key="8">
    <source>
        <dbReference type="Proteomes" id="UP000737018"/>
    </source>
</evidence>
<evidence type="ECO:0000256" key="3">
    <source>
        <dbReference type="ARBA" id="ARBA00023125"/>
    </source>
</evidence>
<evidence type="ECO:0000259" key="5">
    <source>
        <dbReference type="PROSITE" id="PS50090"/>
    </source>
</evidence>
<keyword evidence="2" id="KW-0677">Repeat</keyword>
<sequence>MGRLPCCSKEEMNKGAWTAQEDKILTDYVAIHGERKWSNVAKKAGLQRCGKSCRLRWLNYLRPDIKRGNISPAEEDLIIRLHKLLGNRWSLIAGRLPGRTDNEIKNYWNTVMKKKMIDGKQRKQKTIVPSDDEITNSNTSVSNVVKTKETSGSNALEEPFKDRCLVSDNVANESKSNDEFKSIFSEDDYSPNFLSSFNYMDELLMADVSGSDFWKLCMSHDNVEGGCTNNGAINDLYSSLDKPLPLFNDVQ</sequence>
<dbReference type="OrthoDB" id="2143914at2759"/>
<dbReference type="PANTHER" id="PTHR47999:SF96">
    <property type="entry name" value="TRANSCRIPTION REPRESSOR MYB6-LIKE"/>
    <property type="match status" value="1"/>
</dbReference>
<evidence type="ECO:0000313" key="7">
    <source>
        <dbReference type="EMBL" id="KAF3974245.1"/>
    </source>
</evidence>
<dbReference type="PANTHER" id="PTHR47999">
    <property type="entry name" value="TRANSCRIPTION FACTOR MYB8-RELATED-RELATED"/>
    <property type="match status" value="1"/>
</dbReference>
<reference evidence="7" key="1">
    <citation type="submission" date="2020-03" db="EMBL/GenBank/DDBJ databases">
        <title>Castanea mollissima Vanexum genome sequencing.</title>
        <authorList>
            <person name="Staton M."/>
        </authorList>
    </citation>
    <scope>NUCLEOTIDE SEQUENCE</scope>
    <source>
        <tissue evidence="7">Leaf</tissue>
    </source>
</reference>
<keyword evidence="3" id="KW-0238">DNA-binding</keyword>
<evidence type="ECO:0000256" key="2">
    <source>
        <dbReference type="ARBA" id="ARBA00022737"/>
    </source>
</evidence>
<name>A0A8J4VX40_9ROSI</name>
<comment type="subcellular location">
    <subcellularLocation>
        <location evidence="1">Nucleus</location>
    </subcellularLocation>
</comment>
<feature type="domain" description="HTH myb-type" evidence="6">
    <location>
        <begin position="62"/>
        <end position="116"/>
    </location>
</feature>
<feature type="domain" description="Myb-like" evidence="5">
    <location>
        <begin position="62"/>
        <end position="112"/>
    </location>
</feature>
<dbReference type="GO" id="GO:0005634">
    <property type="term" value="C:nucleus"/>
    <property type="evidence" value="ECO:0007669"/>
    <property type="project" value="UniProtKB-SubCell"/>
</dbReference>
<dbReference type="InterPro" id="IPR015495">
    <property type="entry name" value="Myb_TF_plants"/>
</dbReference>
<proteinExistence type="predicted"/>